<dbReference type="InterPro" id="IPR003615">
    <property type="entry name" value="HNH_nuc"/>
</dbReference>
<protein>
    <recommendedName>
        <fullName evidence="1">HNH domain-containing protein</fullName>
    </recommendedName>
</protein>
<dbReference type="Proteomes" id="UP000306236">
    <property type="component" value="Unassembled WGS sequence"/>
</dbReference>
<organism evidence="2 3">
    <name type="scientific">Lampropedia aestuarii</name>
    <dbReference type="NCBI Taxonomy" id="2562762"/>
    <lineage>
        <taxon>Bacteria</taxon>
        <taxon>Pseudomonadati</taxon>
        <taxon>Pseudomonadota</taxon>
        <taxon>Betaproteobacteria</taxon>
        <taxon>Burkholderiales</taxon>
        <taxon>Comamonadaceae</taxon>
        <taxon>Lampropedia</taxon>
    </lineage>
</organism>
<feature type="domain" description="HNH" evidence="1">
    <location>
        <begin position="198"/>
        <end position="252"/>
    </location>
</feature>
<accession>A0A4S5BF19</accession>
<dbReference type="CDD" id="cd00085">
    <property type="entry name" value="HNHc"/>
    <property type="match status" value="1"/>
</dbReference>
<name>A0A4S5BF19_9BURK</name>
<keyword evidence="3" id="KW-1185">Reference proteome</keyword>
<dbReference type="EMBL" id="SSWX01000031">
    <property type="protein sequence ID" value="THJ30897.1"/>
    <property type="molecule type" value="Genomic_DNA"/>
</dbReference>
<evidence type="ECO:0000313" key="3">
    <source>
        <dbReference type="Proteomes" id="UP000306236"/>
    </source>
</evidence>
<dbReference type="GO" id="GO:0008270">
    <property type="term" value="F:zinc ion binding"/>
    <property type="evidence" value="ECO:0007669"/>
    <property type="project" value="InterPro"/>
</dbReference>
<proteinExistence type="predicted"/>
<evidence type="ECO:0000313" key="2">
    <source>
        <dbReference type="EMBL" id="THJ30897.1"/>
    </source>
</evidence>
<gene>
    <name evidence="2" type="ORF">E8K88_16630</name>
</gene>
<dbReference type="GO" id="GO:0004519">
    <property type="term" value="F:endonuclease activity"/>
    <property type="evidence" value="ECO:0007669"/>
    <property type="project" value="InterPro"/>
</dbReference>
<dbReference type="OrthoDB" id="9802640at2"/>
<dbReference type="AlphaFoldDB" id="A0A4S5BF19"/>
<dbReference type="GO" id="GO:0003676">
    <property type="term" value="F:nucleic acid binding"/>
    <property type="evidence" value="ECO:0007669"/>
    <property type="project" value="InterPro"/>
</dbReference>
<dbReference type="Pfam" id="PF01844">
    <property type="entry name" value="HNH"/>
    <property type="match status" value="1"/>
</dbReference>
<reference evidence="2 3" key="1">
    <citation type="submission" date="2019-04" db="EMBL/GenBank/DDBJ databases">
        <title>Lampropedia sp YIM MLB12 draf genome.</title>
        <authorList>
            <person name="Wang Y.-X."/>
        </authorList>
    </citation>
    <scope>NUCLEOTIDE SEQUENCE [LARGE SCALE GENOMIC DNA]</scope>
    <source>
        <strain evidence="2 3">YIM MLB12</strain>
    </source>
</reference>
<evidence type="ECO:0000259" key="1">
    <source>
        <dbReference type="Pfam" id="PF01844"/>
    </source>
</evidence>
<dbReference type="RefSeq" id="WP_136407802.1">
    <property type="nucleotide sequence ID" value="NZ_SSWX01000031.1"/>
</dbReference>
<sequence length="272" mass="30335">MLKFRCFYYSLGFIYHLCIQGAAMRRPIKVTYRAVHQKSPWRKVRGHTSLKNALYGQNDGAPGLFAYRVRIDYEVHGEPLYAVIWEDHATFGFVVKKDSSSPDGISRVQVPIEVLLEYDARRGAATSELEAHFSPPVIELAPSSAEPEKAPPEAEVWLSIQAEEGNITLEEHLERERNAALIEAKKAYVLRATGRLTCEACSFDFAVTYGEVGYGFCEIHHTKPLGIRNGSETTSLQDLAVLCSNCHSIIHRAKPMWSVAALAAHLTATRTS</sequence>
<comment type="caution">
    <text evidence="2">The sequence shown here is derived from an EMBL/GenBank/DDBJ whole genome shotgun (WGS) entry which is preliminary data.</text>
</comment>
<dbReference type="InterPro" id="IPR002711">
    <property type="entry name" value="HNH"/>
</dbReference>